<dbReference type="GO" id="GO:0016757">
    <property type="term" value="F:glycosyltransferase activity"/>
    <property type="evidence" value="ECO:0007669"/>
    <property type="project" value="InterPro"/>
</dbReference>
<name>A0A2W5N3W3_RHOSU</name>
<organism evidence="2 3">
    <name type="scientific">Rhodovulum sulfidophilum</name>
    <name type="common">Rhodobacter sulfidophilus</name>
    <dbReference type="NCBI Taxonomy" id="35806"/>
    <lineage>
        <taxon>Bacteria</taxon>
        <taxon>Pseudomonadati</taxon>
        <taxon>Pseudomonadota</taxon>
        <taxon>Alphaproteobacteria</taxon>
        <taxon>Rhodobacterales</taxon>
        <taxon>Paracoccaceae</taxon>
        <taxon>Rhodovulum</taxon>
    </lineage>
</organism>
<sequence>MISWRPALGLVGRLVGGRTVDPEAMAHEWWRIAEPETVFVPPAIRLPGQIERIAACEFGAMAEVTAHLRGGFEVTEGPTLGYALRDADLVDGVLYAGRARRHLRPDSRARPFHAVPEERTSGVLYESWIGNRWFGNWLTDDCLCHMLAEQFGVPVATLPGTRGHAAEYEARLGQRPRRFDRVRFDELILLNDHANNAGRRARATRMRARLLLGIDAPEHPGVFLLRGTAGDRRLLGNEPEIAARLRDTRGFRVIDPLKADLATVLAACGGARVVMGVEGSQLAHGLMTMPPGATLFTLQPPDRVTSVLKIVTDRQGQGFAMVVGRGGRRGFSVDWAEVAATLDLIAERGV</sequence>
<dbReference type="EMBL" id="QFPW01000015">
    <property type="protein sequence ID" value="PZQ47784.1"/>
    <property type="molecule type" value="Genomic_DNA"/>
</dbReference>
<dbReference type="Proteomes" id="UP000249185">
    <property type="component" value="Unassembled WGS sequence"/>
</dbReference>
<feature type="domain" description="Glycosyltransferase 61 catalytic" evidence="1">
    <location>
        <begin position="134"/>
        <end position="294"/>
    </location>
</feature>
<evidence type="ECO:0000259" key="1">
    <source>
        <dbReference type="Pfam" id="PF04577"/>
    </source>
</evidence>
<accession>A0A2W5N3W3</accession>
<protein>
    <submittedName>
        <fullName evidence="2">Glycosyltransferase family 61 protein</fullName>
    </submittedName>
</protein>
<gene>
    <name evidence="2" type="ORF">DI556_16360</name>
</gene>
<reference evidence="2 3" key="1">
    <citation type="submission" date="2017-08" db="EMBL/GenBank/DDBJ databases">
        <title>Infants hospitalized years apart are colonized by the same room-sourced microbial strains.</title>
        <authorList>
            <person name="Brooks B."/>
            <person name="Olm M.R."/>
            <person name="Firek B.A."/>
            <person name="Baker R."/>
            <person name="Thomas B.C."/>
            <person name="Morowitz M.J."/>
            <person name="Banfield J.F."/>
        </authorList>
    </citation>
    <scope>NUCLEOTIDE SEQUENCE [LARGE SCALE GENOMIC DNA]</scope>
    <source>
        <strain evidence="2">S2_005_002_R2_34</strain>
    </source>
</reference>
<evidence type="ECO:0000313" key="2">
    <source>
        <dbReference type="EMBL" id="PZQ47784.1"/>
    </source>
</evidence>
<dbReference type="InterPro" id="IPR049625">
    <property type="entry name" value="Glyco_transf_61_cat"/>
</dbReference>
<dbReference type="AlphaFoldDB" id="A0A2W5N3W3"/>
<proteinExistence type="predicted"/>
<dbReference type="Pfam" id="PF04577">
    <property type="entry name" value="Glyco_transf_61"/>
    <property type="match status" value="1"/>
</dbReference>
<keyword evidence="2" id="KW-0808">Transferase</keyword>
<comment type="caution">
    <text evidence="2">The sequence shown here is derived from an EMBL/GenBank/DDBJ whole genome shotgun (WGS) entry which is preliminary data.</text>
</comment>
<evidence type="ECO:0000313" key="3">
    <source>
        <dbReference type="Proteomes" id="UP000249185"/>
    </source>
</evidence>